<evidence type="ECO:0000256" key="5">
    <source>
        <dbReference type="SAM" id="Phobius"/>
    </source>
</evidence>
<feature type="domain" description="V-ATPase proteolipid subunit C-like" evidence="6">
    <location>
        <begin position="88"/>
        <end position="147"/>
    </location>
</feature>
<dbReference type="InterPro" id="IPR035921">
    <property type="entry name" value="F/V-ATP_Csub_sf"/>
</dbReference>
<comment type="subcellular location">
    <subcellularLocation>
        <location evidence="1">Membrane</location>
        <topology evidence="1">Multi-pass membrane protein</topology>
    </subcellularLocation>
</comment>
<dbReference type="AlphaFoldDB" id="A0A2W7N0T8"/>
<dbReference type="GO" id="GO:0015078">
    <property type="term" value="F:proton transmembrane transporter activity"/>
    <property type="evidence" value="ECO:0007669"/>
    <property type="project" value="InterPro"/>
</dbReference>
<evidence type="ECO:0000256" key="4">
    <source>
        <dbReference type="ARBA" id="ARBA00023136"/>
    </source>
</evidence>
<gene>
    <name evidence="7" type="ORF">LX69_02614</name>
</gene>
<proteinExistence type="predicted"/>
<feature type="domain" description="V-ATPase proteolipid subunit C-like" evidence="6">
    <location>
        <begin position="9"/>
        <end position="67"/>
    </location>
</feature>
<dbReference type="GO" id="GO:0033177">
    <property type="term" value="C:proton-transporting two-sector ATPase complex, proton-transporting domain"/>
    <property type="evidence" value="ECO:0007669"/>
    <property type="project" value="InterPro"/>
</dbReference>
<dbReference type="InterPro" id="IPR002379">
    <property type="entry name" value="ATPase_proteolipid_c-like_dom"/>
</dbReference>
<name>A0A2W7N0T8_9BACT</name>
<keyword evidence="8" id="KW-1185">Reference proteome</keyword>
<sequence>MTPIVFAYIGVGLMLALSGIGSAYGVSIAGNAAIGALRKNSDAFGNYLVLSALPGTQGLYGFGGFFIFNNMVGILTEQITWLQAAGVFGAGMALGLLGLFSAIRQGQICANGISGIGSGYDVFGNTLILAVFPELYAILGFAATFMIGTSL</sequence>
<dbReference type="CDD" id="cd18179">
    <property type="entry name" value="ATP-synt_Vo_Ao_c_NTPK_rpt1"/>
    <property type="match status" value="1"/>
</dbReference>
<dbReference type="OrthoDB" id="384481at2"/>
<dbReference type="EMBL" id="QKZK01000024">
    <property type="protein sequence ID" value="PZX13581.1"/>
    <property type="molecule type" value="Genomic_DNA"/>
</dbReference>
<reference evidence="7 8" key="1">
    <citation type="submission" date="2018-06" db="EMBL/GenBank/DDBJ databases">
        <title>Genomic Encyclopedia of Archaeal and Bacterial Type Strains, Phase II (KMG-II): from individual species to whole genera.</title>
        <authorList>
            <person name="Goeker M."/>
        </authorList>
    </citation>
    <scope>NUCLEOTIDE SEQUENCE [LARGE SCALE GENOMIC DNA]</scope>
    <source>
        <strain evidence="7 8">DSM 6779</strain>
    </source>
</reference>
<dbReference type="RefSeq" id="WP_111446453.1">
    <property type="nucleotide sequence ID" value="NZ_QKZK01000024.1"/>
</dbReference>
<dbReference type="SUPFAM" id="SSF81333">
    <property type="entry name" value="F1F0 ATP synthase subunit C"/>
    <property type="match status" value="2"/>
</dbReference>
<dbReference type="CDD" id="cd18180">
    <property type="entry name" value="ATP-synt_Vo_Ao_c_NTPK_rpt2"/>
    <property type="match status" value="1"/>
</dbReference>
<keyword evidence="3 5" id="KW-1133">Transmembrane helix</keyword>
<dbReference type="Gene3D" id="1.20.120.610">
    <property type="entry name" value="lithium bound rotor ring of v- atpase"/>
    <property type="match status" value="1"/>
</dbReference>
<dbReference type="Proteomes" id="UP000249239">
    <property type="component" value="Unassembled WGS sequence"/>
</dbReference>
<evidence type="ECO:0000313" key="8">
    <source>
        <dbReference type="Proteomes" id="UP000249239"/>
    </source>
</evidence>
<feature type="transmembrane region" description="Helical" evidence="5">
    <location>
        <begin position="122"/>
        <end position="147"/>
    </location>
</feature>
<keyword evidence="2 5" id="KW-0812">Transmembrane</keyword>
<protein>
    <submittedName>
        <fullName evidence="7">V/A-type H+-transporting ATPase subunit K</fullName>
    </submittedName>
</protein>
<evidence type="ECO:0000256" key="1">
    <source>
        <dbReference type="ARBA" id="ARBA00004141"/>
    </source>
</evidence>
<feature type="transmembrane region" description="Helical" evidence="5">
    <location>
        <begin position="80"/>
        <end position="102"/>
    </location>
</feature>
<evidence type="ECO:0000313" key="7">
    <source>
        <dbReference type="EMBL" id="PZX13581.1"/>
    </source>
</evidence>
<dbReference type="Pfam" id="PF00137">
    <property type="entry name" value="ATP-synt_C"/>
    <property type="match status" value="2"/>
</dbReference>
<feature type="transmembrane region" description="Helical" evidence="5">
    <location>
        <begin position="6"/>
        <end position="26"/>
    </location>
</feature>
<accession>A0A2W7N0T8</accession>
<evidence type="ECO:0000259" key="6">
    <source>
        <dbReference type="Pfam" id="PF00137"/>
    </source>
</evidence>
<evidence type="ECO:0000256" key="2">
    <source>
        <dbReference type="ARBA" id="ARBA00022692"/>
    </source>
</evidence>
<keyword evidence="4 5" id="KW-0472">Membrane</keyword>
<evidence type="ECO:0000256" key="3">
    <source>
        <dbReference type="ARBA" id="ARBA00022989"/>
    </source>
</evidence>
<feature type="transmembrane region" description="Helical" evidence="5">
    <location>
        <begin position="47"/>
        <end position="68"/>
    </location>
</feature>
<comment type="caution">
    <text evidence="7">The sequence shown here is derived from an EMBL/GenBank/DDBJ whole genome shotgun (WGS) entry which is preliminary data.</text>
</comment>
<organism evidence="7 8">
    <name type="scientific">Breznakibacter xylanolyticus</name>
    <dbReference type="NCBI Taxonomy" id="990"/>
    <lineage>
        <taxon>Bacteria</taxon>
        <taxon>Pseudomonadati</taxon>
        <taxon>Bacteroidota</taxon>
        <taxon>Bacteroidia</taxon>
        <taxon>Marinilabiliales</taxon>
        <taxon>Marinilabiliaceae</taxon>
        <taxon>Breznakibacter</taxon>
    </lineage>
</organism>